<evidence type="ECO:0000256" key="3">
    <source>
        <dbReference type="ARBA" id="ARBA00022801"/>
    </source>
</evidence>
<dbReference type="Proteomes" id="UP000028582">
    <property type="component" value="Unassembled WGS sequence"/>
</dbReference>
<reference evidence="6 7" key="1">
    <citation type="submission" date="2013-11" db="EMBL/GenBank/DDBJ databases">
        <title>The Genome Sequence of Phytophthora parasitica P1976.</title>
        <authorList>
            <consortium name="The Broad Institute Genomics Platform"/>
            <person name="Russ C."/>
            <person name="Tyler B."/>
            <person name="Panabieres F."/>
            <person name="Shan W."/>
            <person name="Tripathy S."/>
            <person name="Grunwald N."/>
            <person name="Machado M."/>
            <person name="Johnson C.S."/>
            <person name="Walker B."/>
            <person name="Young S."/>
            <person name="Zeng Q."/>
            <person name="Gargeya S."/>
            <person name="Fitzgerald M."/>
            <person name="Haas B."/>
            <person name="Abouelleil A."/>
            <person name="Allen A.W."/>
            <person name="Alvarado L."/>
            <person name="Arachchi H.M."/>
            <person name="Berlin A.M."/>
            <person name="Chapman S.B."/>
            <person name="Gainer-Dewar J."/>
            <person name="Goldberg J."/>
            <person name="Griggs A."/>
            <person name="Gujja S."/>
            <person name="Hansen M."/>
            <person name="Howarth C."/>
            <person name="Imamovic A."/>
            <person name="Ireland A."/>
            <person name="Larimer J."/>
            <person name="McCowan C."/>
            <person name="Murphy C."/>
            <person name="Pearson M."/>
            <person name="Poon T.W."/>
            <person name="Priest M."/>
            <person name="Roberts A."/>
            <person name="Saif S."/>
            <person name="Shea T."/>
            <person name="Sisk P."/>
            <person name="Sykes S."/>
            <person name="Wortman J."/>
            <person name="Nusbaum C."/>
            <person name="Birren B."/>
        </authorList>
    </citation>
    <scope>NUCLEOTIDE SEQUENCE [LARGE SCALE GENOMIC DNA]</scope>
    <source>
        <strain evidence="6 7">P1976</strain>
    </source>
</reference>
<keyword evidence="2" id="KW-0479">Metal-binding</keyword>
<dbReference type="Gene3D" id="3.90.79.10">
    <property type="entry name" value="Nucleoside Triphosphate Pyrophosphohydrolase"/>
    <property type="match status" value="1"/>
</dbReference>
<accession>A0A081AP69</accession>
<dbReference type="PANTHER" id="PTHR31835">
    <property type="entry name" value="URIDINE DIPHOSPHATE GLUCOSE PYROPHOSPHATASE"/>
    <property type="match status" value="1"/>
</dbReference>
<organism evidence="6 7">
    <name type="scientific">Phytophthora nicotianae P1976</name>
    <dbReference type="NCBI Taxonomy" id="1317066"/>
    <lineage>
        <taxon>Eukaryota</taxon>
        <taxon>Sar</taxon>
        <taxon>Stramenopiles</taxon>
        <taxon>Oomycota</taxon>
        <taxon>Peronosporomycetes</taxon>
        <taxon>Peronosporales</taxon>
        <taxon>Peronosporaceae</taxon>
        <taxon>Phytophthora</taxon>
    </lineage>
</organism>
<sequence>MLLPLRHLMSFSVRSFEAPLAVEQVSVCLSSRFNRHVHPDPSIEQQKAKNWEELKRQTPRLFNATKFRLHGLVEDHRSSSLQMNWGLTDYASYLGTCCSSLAPQLLEDGEKLHSDRFAFLSRKVGVAAVLETKDGHVALIKRSKSVGLYQDLYDTPGGHPEPSNIHLTEDNMQTLEDKGNELKRTQLEDAAKQEFFQSIVNEVHEEVNLAPQQQQPPMLMGVVLQTDSCTPSFCELEAILMRRVLGRDSLMHCVMYIAFHIKTECSARELRDLYRAGPSDKFESVKLQLLSTESLLQEGSTTMEELELTPSAKGTLGLWKQHMVRARQQQEFRS</sequence>
<evidence type="ECO:0000256" key="1">
    <source>
        <dbReference type="ARBA" id="ARBA00001946"/>
    </source>
</evidence>
<evidence type="ECO:0000313" key="6">
    <source>
        <dbReference type="EMBL" id="ETO80680.1"/>
    </source>
</evidence>
<evidence type="ECO:0000256" key="4">
    <source>
        <dbReference type="ARBA" id="ARBA00022842"/>
    </source>
</evidence>
<evidence type="ECO:0000259" key="5">
    <source>
        <dbReference type="PROSITE" id="PS51462"/>
    </source>
</evidence>
<evidence type="ECO:0000256" key="2">
    <source>
        <dbReference type="ARBA" id="ARBA00022723"/>
    </source>
</evidence>
<dbReference type="InterPro" id="IPR000086">
    <property type="entry name" value="NUDIX_hydrolase_dom"/>
</dbReference>
<comment type="cofactor">
    <cofactor evidence="1">
        <name>Mg(2+)</name>
        <dbReference type="ChEBI" id="CHEBI:18420"/>
    </cofactor>
</comment>
<keyword evidence="3" id="KW-0378">Hydrolase</keyword>
<dbReference type="GO" id="GO:0052751">
    <property type="term" value="F:GDP-mannose hydrolase activity"/>
    <property type="evidence" value="ECO:0007669"/>
    <property type="project" value="TreeGrafter"/>
</dbReference>
<gene>
    <name evidence="6" type="ORF">F444_04877</name>
</gene>
<dbReference type="PANTHER" id="PTHR31835:SF1">
    <property type="entry name" value="URIDINE DIPHOSPHATE GLUCOSE PYROPHOSPHATASE NUDT22"/>
    <property type="match status" value="1"/>
</dbReference>
<dbReference type="OrthoDB" id="242473at2759"/>
<dbReference type="SUPFAM" id="SSF55811">
    <property type="entry name" value="Nudix"/>
    <property type="match status" value="1"/>
</dbReference>
<evidence type="ECO:0000313" key="7">
    <source>
        <dbReference type="Proteomes" id="UP000028582"/>
    </source>
</evidence>
<dbReference type="PROSITE" id="PS51462">
    <property type="entry name" value="NUDIX"/>
    <property type="match status" value="1"/>
</dbReference>
<dbReference type="InterPro" id="IPR055295">
    <property type="entry name" value="NUDT22/NUDT9-like"/>
</dbReference>
<dbReference type="EMBL" id="ANJA01000978">
    <property type="protein sequence ID" value="ETO80680.1"/>
    <property type="molecule type" value="Genomic_DNA"/>
</dbReference>
<name>A0A081AP69_PHYNI</name>
<protein>
    <recommendedName>
        <fullName evidence="5">Nudix hydrolase domain-containing protein</fullName>
    </recommendedName>
</protein>
<proteinExistence type="predicted"/>
<comment type="caution">
    <text evidence="6">The sequence shown here is derived from an EMBL/GenBank/DDBJ whole genome shotgun (WGS) entry which is preliminary data.</text>
</comment>
<feature type="domain" description="Nudix hydrolase" evidence="5">
    <location>
        <begin position="121"/>
        <end position="314"/>
    </location>
</feature>
<dbReference type="AlphaFoldDB" id="A0A081AP69"/>
<dbReference type="InterPro" id="IPR015797">
    <property type="entry name" value="NUDIX_hydrolase-like_dom_sf"/>
</dbReference>
<dbReference type="GO" id="GO:0046872">
    <property type="term" value="F:metal ion binding"/>
    <property type="evidence" value="ECO:0007669"/>
    <property type="project" value="UniProtKB-KW"/>
</dbReference>
<keyword evidence="4" id="KW-0460">Magnesium</keyword>